<reference evidence="1" key="1">
    <citation type="submission" date="2021-04" db="EMBL/GenBank/DDBJ databases">
        <title>Pseudaminobacter soli sp. nov., isolated from paddy soil contaminated by heavy metals.</title>
        <authorList>
            <person name="Zhang K."/>
        </authorList>
    </citation>
    <scope>NUCLEOTIDE SEQUENCE</scope>
    <source>
        <strain evidence="1">19-2017</strain>
    </source>
</reference>
<protein>
    <submittedName>
        <fullName evidence="1">Uncharacterized protein</fullName>
    </submittedName>
</protein>
<comment type="caution">
    <text evidence="1">The sequence shown here is derived from an EMBL/GenBank/DDBJ whole genome shotgun (WGS) entry which is preliminary data.</text>
</comment>
<evidence type="ECO:0000313" key="1">
    <source>
        <dbReference type="EMBL" id="MBS3649395.1"/>
    </source>
</evidence>
<keyword evidence="2" id="KW-1185">Reference proteome</keyword>
<accession>A0A942E2H2</accession>
<organism evidence="1 2">
    <name type="scientific">Pseudaminobacter soli</name>
    <name type="common">ex Zhang et al. 2022</name>
    <dbReference type="NCBI Taxonomy" id="2831468"/>
    <lineage>
        <taxon>Bacteria</taxon>
        <taxon>Pseudomonadati</taxon>
        <taxon>Pseudomonadota</taxon>
        <taxon>Alphaproteobacteria</taxon>
        <taxon>Hyphomicrobiales</taxon>
        <taxon>Phyllobacteriaceae</taxon>
        <taxon>Pseudaminobacter</taxon>
    </lineage>
</organism>
<name>A0A942E2H2_9HYPH</name>
<sequence>MVAPCAEAVAPALVAAGHLGGAWPNCFCTALVDLGGGGTARRSEWPDELSVKGQVLAEDNVVSDYDFGAPSSVIGRSRLASATP</sequence>
<dbReference type="Proteomes" id="UP000680348">
    <property type="component" value="Unassembled WGS sequence"/>
</dbReference>
<gene>
    <name evidence="1" type="ORF">KEU06_12325</name>
</gene>
<evidence type="ECO:0000313" key="2">
    <source>
        <dbReference type="Proteomes" id="UP000680348"/>
    </source>
</evidence>
<dbReference type="AlphaFoldDB" id="A0A942E2H2"/>
<dbReference type="EMBL" id="JAGWCR010000006">
    <property type="protein sequence ID" value="MBS3649395.1"/>
    <property type="molecule type" value="Genomic_DNA"/>
</dbReference>
<proteinExistence type="predicted"/>